<dbReference type="Gene3D" id="1.20.1330.10">
    <property type="entry name" value="f41 fragment of flagellin, N-terminal domain"/>
    <property type="match status" value="2"/>
</dbReference>
<dbReference type="InterPro" id="IPR042187">
    <property type="entry name" value="Flagellin_C_sub2"/>
</dbReference>
<dbReference type="EMBL" id="ABVQ01000037">
    <property type="protein sequence ID" value="EEC56121.1"/>
    <property type="molecule type" value="Genomic_DNA"/>
</dbReference>
<evidence type="ECO:0000256" key="2">
    <source>
        <dbReference type="ARBA" id="ARBA00020110"/>
    </source>
</evidence>
<comment type="subcellular location">
    <subcellularLocation>
        <location evidence="4">Secreted</location>
    </subcellularLocation>
    <subcellularLocation>
        <location evidence="4">Bacterial flagellum</location>
    </subcellularLocation>
</comment>
<evidence type="ECO:0000256" key="1">
    <source>
        <dbReference type="ARBA" id="ARBA00005709"/>
    </source>
</evidence>
<organism evidence="7 8">
    <name type="scientific">[Bacteroides] pectinophilus ATCC 43243</name>
    <dbReference type="NCBI Taxonomy" id="483218"/>
    <lineage>
        <taxon>Bacteria</taxon>
        <taxon>Bacillati</taxon>
        <taxon>Bacillota</taxon>
        <taxon>Clostridia</taxon>
        <taxon>Eubacteriales</taxon>
    </lineage>
</organism>
<dbReference type="Pfam" id="PF00700">
    <property type="entry name" value="Flagellin_C"/>
    <property type="match status" value="1"/>
</dbReference>
<feature type="domain" description="Flagellin C-terminal" evidence="6">
    <location>
        <begin position="437"/>
        <end position="522"/>
    </location>
</feature>
<dbReference type="GO" id="GO:0005576">
    <property type="term" value="C:extracellular region"/>
    <property type="evidence" value="ECO:0007669"/>
    <property type="project" value="UniProtKB-SubCell"/>
</dbReference>
<evidence type="ECO:0000256" key="3">
    <source>
        <dbReference type="ARBA" id="ARBA00023143"/>
    </source>
</evidence>
<dbReference type="AlphaFoldDB" id="B7AV80"/>
<evidence type="ECO:0000256" key="4">
    <source>
        <dbReference type="RuleBase" id="RU362073"/>
    </source>
</evidence>
<name>B7AV80_9FIRM</name>
<dbReference type="eggNOG" id="COG1344">
    <property type="taxonomic scope" value="Bacteria"/>
</dbReference>
<dbReference type="PRINTS" id="PR00207">
    <property type="entry name" value="FLAGELLIN"/>
</dbReference>
<sequence>MRINTNISAVVTNNQLQKAQTNLERSLERLSSGYKINHASDDAAGMAISLKMKLQIRGLDQSDNNAADGVSVLQTAEGAIAEIQSMLTRMKELSVQAANDTNADGEREAIQKELQSLNKEIDRIANDTEFNSQSLINGNLERRVYTRNNVHGVEQFECSSNIAAGDYGITVAQDARQAVVKSGAVTLNGKVTAAMEGTVKINGYDIDINEGDDMDKIMTKLSSAMGLLGGKVFATTDSASGAGEADNAGYVPVVSGTAGSSLVIMTNEYGSDVKLNITCDNTLLASALGLDGAADDDGIVAQGVDAKAEFTKDANGNRIGFADTATISANGKMITVKDVDNKTFKVDVPGDIAKTKFTDVDGTAVGEAGVATDTSAQAGASTPADIVQQVTDFGGMKVHVGANEDQYIAVEIEQISTYKLGLDQINVMSHYNAGRSIDKIDEAVSKVSSIRSTLGSYENRIEHTQNNIDTSTENMTAALSRMIDTDMAEEMTEYTSQNVLVQAATSILSQANARPETVLQLLQR</sequence>
<evidence type="ECO:0000259" key="6">
    <source>
        <dbReference type="Pfam" id="PF00700"/>
    </source>
</evidence>
<dbReference type="SUPFAM" id="SSF64518">
    <property type="entry name" value="Phase 1 flagellin"/>
    <property type="match status" value="1"/>
</dbReference>
<keyword evidence="3 4" id="KW-0975">Bacterial flagellum</keyword>
<dbReference type="Pfam" id="PF00669">
    <property type="entry name" value="Flagellin_N"/>
    <property type="match status" value="1"/>
</dbReference>
<dbReference type="GO" id="GO:0009288">
    <property type="term" value="C:bacterial-type flagellum"/>
    <property type="evidence" value="ECO:0007669"/>
    <property type="project" value="UniProtKB-SubCell"/>
</dbReference>
<protein>
    <recommendedName>
        <fullName evidence="2 4">Flagellin</fullName>
    </recommendedName>
</protein>
<comment type="caution">
    <text evidence="7">The sequence shown here is derived from an EMBL/GenBank/DDBJ whole genome shotgun (WGS) entry which is preliminary data.</text>
</comment>
<dbReference type="HOGENOM" id="CLU_011142_3_2_9"/>
<dbReference type="Proteomes" id="UP000003136">
    <property type="component" value="Unassembled WGS sequence"/>
</dbReference>
<accession>B7AV80</accession>
<dbReference type="STRING" id="483218.BACPEC_02628"/>
<gene>
    <name evidence="7" type="ORF">BACPEC_02628</name>
</gene>
<dbReference type="GO" id="GO:0005198">
    <property type="term" value="F:structural molecule activity"/>
    <property type="evidence" value="ECO:0007669"/>
    <property type="project" value="UniProtKB-UniRule"/>
</dbReference>
<reference evidence="7 8" key="2">
    <citation type="submission" date="2008-11" db="EMBL/GenBank/DDBJ databases">
        <authorList>
            <person name="Fulton L."/>
            <person name="Clifton S."/>
            <person name="Fulton B."/>
            <person name="Xu J."/>
            <person name="Minx P."/>
            <person name="Pepin K.H."/>
            <person name="Johnson M."/>
            <person name="Bhonagiri V."/>
            <person name="Nash W.E."/>
            <person name="Mardis E.R."/>
            <person name="Wilson R.K."/>
        </authorList>
    </citation>
    <scope>NUCLEOTIDE SEQUENCE [LARGE SCALE GENOMIC DNA]</scope>
    <source>
        <strain evidence="7 8">ATCC 43243</strain>
    </source>
</reference>
<comment type="function">
    <text evidence="4">Flagellin is the subunit protein which polymerizes to form the filaments of bacterial flagella.</text>
</comment>
<keyword evidence="4" id="KW-0964">Secreted</keyword>
<dbReference type="InterPro" id="IPR046358">
    <property type="entry name" value="Flagellin_C"/>
</dbReference>
<evidence type="ECO:0000313" key="8">
    <source>
        <dbReference type="Proteomes" id="UP000003136"/>
    </source>
</evidence>
<dbReference type="PANTHER" id="PTHR42792">
    <property type="entry name" value="FLAGELLIN"/>
    <property type="match status" value="1"/>
</dbReference>
<evidence type="ECO:0000313" key="7">
    <source>
        <dbReference type="EMBL" id="EEC56121.1"/>
    </source>
</evidence>
<reference evidence="7 8" key="1">
    <citation type="submission" date="2008-11" db="EMBL/GenBank/DDBJ databases">
        <title>Draft genome sequence of Bacteroides pectinophilus (ATCC 43243).</title>
        <authorList>
            <person name="Sudarsanam P."/>
            <person name="Ley R."/>
            <person name="Guruge J."/>
            <person name="Turnbaugh P.J."/>
            <person name="Mahowald M."/>
            <person name="Liep D."/>
            <person name="Gordon J."/>
        </authorList>
    </citation>
    <scope>NUCLEOTIDE SEQUENCE [LARGE SCALE GENOMIC DNA]</scope>
    <source>
        <strain evidence="7 8">ATCC 43243</strain>
    </source>
</reference>
<feature type="domain" description="Flagellin N-terminal" evidence="5">
    <location>
        <begin position="3"/>
        <end position="139"/>
    </location>
</feature>
<evidence type="ECO:0000259" key="5">
    <source>
        <dbReference type="Pfam" id="PF00669"/>
    </source>
</evidence>
<keyword evidence="8" id="KW-1185">Reference proteome</keyword>
<dbReference type="Gene3D" id="6.10.10.10">
    <property type="entry name" value="Flagellar export chaperone, C-terminal domain"/>
    <property type="match status" value="1"/>
</dbReference>
<comment type="similarity">
    <text evidence="1 4">Belongs to the bacterial flagellin family.</text>
</comment>
<dbReference type="PANTHER" id="PTHR42792:SF2">
    <property type="entry name" value="FLAGELLIN"/>
    <property type="match status" value="1"/>
</dbReference>
<dbReference type="InterPro" id="IPR001029">
    <property type="entry name" value="Flagellin_N"/>
</dbReference>
<proteinExistence type="inferred from homology"/>
<dbReference type="InterPro" id="IPR001492">
    <property type="entry name" value="Flagellin"/>
</dbReference>